<sequence>MLSTSFDTHKATAKERTSTERSSLISPSTTKPTTILSTTKTFTNITETTLPSQNTILSSPTSNFFLEYKTVLVVVGLCIVELTLIIVGVLAVVKHKRRRTYNTALRQTDRNDGRLHTRQNSYMSANVYDEIELHGNDELIDDKNPYEELPEGEYDKIFQPRPHVNKGDLQE</sequence>
<feature type="compositionally biased region" description="Low complexity" evidence="1">
    <location>
        <begin position="22"/>
        <end position="32"/>
    </location>
</feature>
<feature type="compositionally biased region" description="Basic and acidic residues" evidence="1">
    <location>
        <begin position="7"/>
        <end position="19"/>
    </location>
</feature>
<dbReference type="Proteomes" id="UP000005408">
    <property type="component" value="Unassembled WGS sequence"/>
</dbReference>
<keyword evidence="2" id="KW-0812">Transmembrane</keyword>
<keyword evidence="2" id="KW-0472">Membrane</keyword>
<protein>
    <submittedName>
        <fullName evidence="3">Uncharacterized protein</fullName>
    </submittedName>
</protein>
<organism evidence="3 4">
    <name type="scientific">Magallana gigas</name>
    <name type="common">Pacific oyster</name>
    <name type="synonym">Crassostrea gigas</name>
    <dbReference type="NCBI Taxonomy" id="29159"/>
    <lineage>
        <taxon>Eukaryota</taxon>
        <taxon>Metazoa</taxon>
        <taxon>Spiralia</taxon>
        <taxon>Lophotrochozoa</taxon>
        <taxon>Mollusca</taxon>
        <taxon>Bivalvia</taxon>
        <taxon>Autobranchia</taxon>
        <taxon>Pteriomorphia</taxon>
        <taxon>Ostreida</taxon>
        <taxon>Ostreoidea</taxon>
        <taxon>Ostreidae</taxon>
        <taxon>Magallana</taxon>
    </lineage>
</organism>
<evidence type="ECO:0000313" key="3">
    <source>
        <dbReference type="EnsemblMetazoa" id="G32601.1:cds"/>
    </source>
</evidence>
<feature type="transmembrane region" description="Helical" evidence="2">
    <location>
        <begin position="71"/>
        <end position="93"/>
    </location>
</feature>
<name>A0A8W8MER9_MAGGI</name>
<evidence type="ECO:0000313" key="4">
    <source>
        <dbReference type="Proteomes" id="UP000005408"/>
    </source>
</evidence>
<dbReference type="EnsemblMetazoa" id="G32601.1">
    <property type="protein sequence ID" value="G32601.1:cds"/>
    <property type="gene ID" value="G32601"/>
</dbReference>
<evidence type="ECO:0000256" key="1">
    <source>
        <dbReference type="SAM" id="MobiDB-lite"/>
    </source>
</evidence>
<dbReference type="OrthoDB" id="10656238at2759"/>
<dbReference type="AlphaFoldDB" id="A0A8W8MER9"/>
<feature type="region of interest" description="Disordered" evidence="1">
    <location>
        <begin position="1"/>
        <end position="32"/>
    </location>
</feature>
<keyword evidence="4" id="KW-1185">Reference proteome</keyword>
<proteinExistence type="predicted"/>
<reference evidence="3" key="1">
    <citation type="submission" date="2022-08" db="UniProtKB">
        <authorList>
            <consortium name="EnsemblMetazoa"/>
        </authorList>
    </citation>
    <scope>IDENTIFICATION</scope>
    <source>
        <strain evidence="3">05x7-T-G4-1.051#20</strain>
    </source>
</reference>
<feature type="region of interest" description="Disordered" evidence="1">
    <location>
        <begin position="139"/>
        <end position="171"/>
    </location>
</feature>
<evidence type="ECO:0000256" key="2">
    <source>
        <dbReference type="SAM" id="Phobius"/>
    </source>
</evidence>
<keyword evidence="2" id="KW-1133">Transmembrane helix</keyword>
<accession>A0A8W8MER9</accession>